<feature type="compositionally biased region" description="Polar residues" evidence="1">
    <location>
        <begin position="1"/>
        <end position="10"/>
    </location>
</feature>
<comment type="caution">
    <text evidence="2">The sequence shown here is derived from an EMBL/GenBank/DDBJ whole genome shotgun (WGS) entry which is preliminary data.</text>
</comment>
<evidence type="ECO:0000256" key="1">
    <source>
        <dbReference type="SAM" id="MobiDB-lite"/>
    </source>
</evidence>
<dbReference type="EMBL" id="JAEPBG010000003">
    <property type="protein sequence ID" value="MBK4735134.1"/>
    <property type="molecule type" value="Genomic_DNA"/>
</dbReference>
<evidence type="ECO:0000313" key="3">
    <source>
        <dbReference type="Proteomes" id="UP000622890"/>
    </source>
</evidence>
<gene>
    <name evidence="2" type="ORF">JJB74_10980</name>
</gene>
<feature type="region of interest" description="Disordered" evidence="1">
    <location>
        <begin position="1"/>
        <end position="51"/>
    </location>
</feature>
<dbReference type="RefSeq" id="WP_200591887.1">
    <property type="nucleotide sequence ID" value="NZ_JAEPBG010000003.1"/>
</dbReference>
<reference evidence="2" key="1">
    <citation type="submission" date="2021-01" db="EMBL/GenBank/DDBJ databases">
        <title>Genome sequence of strain Noviherbaspirillum sp. DKR-6.</title>
        <authorList>
            <person name="Chaudhary D.K."/>
        </authorList>
    </citation>
    <scope>NUCLEOTIDE SEQUENCE</scope>
    <source>
        <strain evidence="2">DKR-6</strain>
    </source>
</reference>
<accession>A0A934SYR5</accession>
<organism evidence="2 3">
    <name type="scientific">Noviherbaspirillum pedocola</name>
    <dbReference type="NCBI Taxonomy" id="2801341"/>
    <lineage>
        <taxon>Bacteria</taxon>
        <taxon>Pseudomonadati</taxon>
        <taxon>Pseudomonadota</taxon>
        <taxon>Betaproteobacteria</taxon>
        <taxon>Burkholderiales</taxon>
        <taxon>Oxalobacteraceae</taxon>
        <taxon>Noviherbaspirillum</taxon>
    </lineage>
</organism>
<feature type="compositionally biased region" description="Polar residues" evidence="1">
    <location>
        <begin position="23"/>
        <end position="37"/>
    </location>
</feature>
<dbReference type="AlphaFoldDB" id="A0A934SYR5"/>
<evidence type="ECO:0000313" key="2">
    <source>
        <dbReference type="EMBL" id="MBK4735134.1"/>
    </source>
</evidence>
<protein>
    <submittedName>
        <fullName evidence="2">Uncharacterized protein</fullName>
    </submittedName>
</protein>
<keyword evidence="3" id="KW-1185">Reference proteome</keyword>
<dbReference type="Proteomes" id="UP000622890">
    <property type="component" value="Unassembled WGS sequence"/>
</dbReference>
<proteinExistence type="predicted"/>
<sequence length="51" mass="4957">MEKQESQAQAATGDEAASREATNDSAGESAVGTTASGSGKADENALPASSN</sequence>
<name>A0A934SYR5_9BURK</name>